<evidence type="ECO:0000313" key="1">
    <source>
        <dbReference type="EMBL" id="SEQ13622.1"/>
    </source>
</evidence>
<evidence type="ECO:0000313" key="2">
    <source>
        <dbReference type="Proteomes" id="UP000199427"/>
    </source>
</evidence>
<dbReference type="EMBL" id="FOES01000007">
    <property type="protein sequence ID" value="SEQ13622.1"/>
    <property type="molecule type" value="Genomic_DNA"/>
</dbReference>
<dbReference type="AlphaFoldDB" id="A0A1H9DJE0"/>
<keyword evidence="2" id="KW-1185">Reference proteome</keyword>
<name>A0A1H9DJE0_9BACI</name>
<dbReference type="RefSeq" id="WP_175614498.1">
    <property type="nucleotide sequence ID" value="NZ_CAESCL010000001.1"/>
</dbReference>
<dbReference type="Proteomes" id="UP000199427">
    <property type="component" value="Unassembled WGS sequence"/>
</dbReference>
<dbReference type="STRING" id="571933.SAMN05216362_10736"/>
<organism evidence="1 2">
    <name type="scientific">Piscibacillus halophilus</name>
    <dbReference type="NCBI Taxonomy" id="571933"/>
    <lineage>
        <taxon>Bacteria</taxon>
        <taxon>Bacillati</taxon>
        <taxon>Bacillota</taxon>
        <taxon>Bacilli</taxon>
        <taxon>Bacillales</taxon>
        <taxon>Bacillaceae</taxon>
        <taxon>Piscibacillus</taxon>
    </lineage>
</organism>
<accession>A0A1H9DJE0</accession>
<reference evidence="1 2" key="1">
    <citation type="submission" date="2016-10" db="EMBL/GenBank/DDBJ databases">
        <authorList>
            <person name="de Groot N.N."/>
        </authorList>
    </citation>
    <scope>NUCLEOTIDE SEQUENCE [LARGE SCALE GENOMIC DNA]</scope>
    <source>
        <strain evidence="1 2">DSM 21633</strain>
    </source>
</reference>
<sequence length="50" mass="6254">MYDVYNAHMPRVKDIRNECLKQQKVYGPISRSKPNKFRYFWHRKQQRKIA</sequence>
<proteinExistence type="predicted"/>
<gene>
    <name evidence="1" type="ORF">SAMN05216362_10736</name>
</gene>
<protein>
    <submittedName>
        <fullName evidence="1">Uncharacterized protein</fullName>
    </submittedName>
</protein>